<sequence>MTIVQVRATAMEENTGEMVNRPEYGGSIPVDNVQALASKDLKDIPIRYIRPEIESEEVLTDQSLQIPVIDISKLTVAGQPGYSDELAKLHVACKNWGFFQLINHGISESIDAMKKVTREFFKLPLEEKMKCAQIPNNIEGYGQAFVLSEDQKLDWGDMLFLLPLPIPQRNLRFWPQNPTSFRTTLDEYSTALHGVSMKLFKLISINLGIKPETISNIYEKCTQGIRMNYYPPCYEADKVLGLAPHSDATGITLLVQVNEVEGLQIKNNSKWVPIKPVPGSIIVNIGDVMEIMSNGEYTSIEHRAMVNFEKERISIAGFHSPGIEAMIGPLKELVKEKTPNYKTITSEDYVRLIVNSKLDGKSLIDHMKI</sequence>
<evidence type="ECO:0000313" key="1">
    <source>
        <dbReference type="EMBL" id="KAI3689588.1"/>
    </source>
</evidence>
<dbReference type="Proteomes" id="UP001055811">
    <property type="component" value="Linkage Group LG09"/>
</dbReference>
<reference evidence="2" key="1">
    <citation type="journal article" date="2022" name="Mol. Ecol. Resour.">
        <title>The genomes of chicory, endive, great burdock and yacon provide insights into Asteraceae palaeo-polyploidization history and plant inulin production.</title>
        <authorList>
            <person name="Fan W."/>
            <person name="Wang S."/>
            <person name="Wang H."/>
            <person name="Wang A."/>
            <person name="Jiang F."/>
            <person name="Liu H."/>
            <person name="Zhao H."/>
            <person name="Xu D."/>
            <person name="Zhang Y."/>
        </authorList>
    </citation>
    <scope>NUCLEOTIDE SEQUENCE [LARGE SCALE GENOMIC DNA]</scope>
    <source>
        <strain evidence="2">cv. Punajuju</strain>
    </source>
</reference>
<proteinExistence type="predicted"/>
<accession>A0ACB8YWB3</accession>
<organism evidence="1 2">
    <name type="scientific">Cichorium intybus</name>
    <name type="common">Chicory</name>
    <dbReference type="NCBI Taxonomy" id="13427"/>
    <lineage>
        <taxon>Eukaryota</taxon>
        <taxon>Viridiplantae</taxon>
        <taxon>Streptophyta</taxon>
        <taxon>Embryophyta</taxon>
        <taxon>Tracheophyta</taxon>
        <taxon>Spermatophyta</taxon>
        <taxon>Magnoliopsida</taxon>
        <taxon>eudicotyledons</taxon>
        <taxon>Gunneridae</taxon>
        <taxon>Pentapetalae</taxon>
        <taxon>asterids</taxon>
        <taxon>campanulids</taxon>
        <taxon>Asterales</taxon>
        <taxon>Asteraceae</taxon>
        <taxon>Cichorioideae</taxon>
        <taxon>Cichorieae</taxon>
        <taxon>Cichoriinae</taxon>
        <taxon>Cichorium</taxon>
    </lineage>
</organism>
<keyword evidence="2" id="KW-1185">Reference proteome</keyword>
<protein>
    <submittedName>
        <fullName evidence="1">Uncharacterized protein</fullName>
    </submittedName>
</protein>
<name>A0ACB8YWB3_CICIN</name>
<dbReference type="EMBL" id="CM042017">
    <property type="protein sequence ID" value="KAI3689588.1"/>
    <property type="molecule type" value="Genomic_DNA"/>
</dbReference>
<gene>
    <name evidence="1" type="ORF">L2E82_47550</name>
</gene>
<reference evidence="1 2" key="2">
    <citation type="journal article" date="2022" name="Mol. Ecol. Resour.">
        <title>The genomes of chicory, endive, great burdock and yacon provide insights into Asteraceae paleo-polyploidization history and plant inulin production.</title>
        <authorList>
            <person name="Fan W."/>
            <person name="Wang S."/>
            <person name="Wang H."/>
            <person name="Wang A."/>
            <person name="Jiang F."/>
            <person name="Liu H."/>
            <person name="Zhao H."/>
            <person name="Xu D."/>
            <person name="Zhang Y."/>
        </authorList>
    </citation>
    <scope>NUCLEOTIDE SEQUENCE [LARGE SCALE GENOMIC DNA]</scope>
    <source>
        <strain evidence="2">cv. Punajuju</strain>
        <tissue evidence="1">Leaves</tissue>
    </source>
</reference>
<evidence type="ECO:0000313" key="2">
    <source>
        <dbReference type="Proteomes" id="UP001055811"/>
    </source>
</evidence>
<comment type="caution">
    <text evidence="1">The sequence shown here is derived from an EMBL/GenBank/DDBJ whole genome shotgun (WGS) entry which is preliminary data.</text>
</comment>